<keyword evidence="1" id="KW-0812">Transmembrane</keyword>
<keyword evidence="1" id="KW-0472">Membrane</keyword>
<accession>A0ABU4WDF4</accession>
<protein>
    <submittedName>
        <fullName evidence="3">PEP-CTERM sorting domain-containing protein</fullName>
    </submittedName>
</protein>
<gene>
    <name evidence="3" type="ORF">MOX91_00115</name>
</gene>
<name>A0ABU4WDF4_9BACT</name>
<dbReference type="InterPro" id="IPR013424">
    <property type="entry name" value="Ice-binding_C"/>
</dbReference>
<organism evidence="3 4">
    <name type="scientific">Intestinicryptomonas porci</name>
    <dbReference type="NCBI Taxonomy" id="2926320"/>
    <lineage>
        <taxon>Bacteria</taxon>
        <taxon>Pseudomonadati</taxon>
        <taxon>Verrucomicrobiota</taxon>
        <taxon>Opitutia</taxon>
        <taxon>Opitutales</taxon>
        <taxon>Intestinicryptomonaceae</taxon>
        <taxon>Intestinicryptomonas</taxon>
    </lineage>
</organism>
<evidence type="ECO:0000313" key="3">
    <source>
        <dbReference type="EMBL" id="MDX8414589.1"/>
    </source>
</evidence>
<reference evidence="3 4" key="1">
    <citation type="submission" date="2022-03" db="EMBL/GenBank/DDBJ databases">
        <title>Novel taxa within the pig intestine.</title>
        <authorList>
            <person name="Wylensek D."/>
            <person name="Bishof K."/>
            <person name="Afrizal A."/>
            <person name="Clavel T."/>
        </authorList>
    </citation>
    <scope>NUCLEOTIDE SEQUENCE [LARGE SCALE GENOMIC DNA]</scope>
    <source>
        <strain evidence="3 4">CLA-KB-P66</strain>
    </source>
</reference>
<proteinExistence type="predicted"/>
<sequence>MKKILYILPFIASAAFAQESTTDEAYVNPSVACATGNINWSAIEWTDAEGVARTSPITSSTDVYISGPRGSNYWHPVVEAGSDISINSLTVAASNSGNNAFKSFEIKGTADSPVTFTIANALTLSQNFNTIYATNTTFSAGDTKMSYLSKLDFTASNVTLGNVSNGNVATLAFNSTTANLGTVQMGHTSTVSVVNHSDVTTANWYMQNPTLTVSDSKFTIGTGGGLVSSNTLKMNFTNAEVDIDMGIRNSAGPMTLNMENSSLLIRRGAYNDSVSDALFFGVANQKATVSLSNSTISTTKGVSFGTSAESVLTISNLDASKTVITCSNLTFAGSLIVDFTDSDIDRNTIFTLISATNASSVFDELLLNEMVTVQGLKEGEEYEWISEGSLVQLQFYAIPEPSTYAAVFGVLAVAFAFMRRRAGK</sequence>
<keyword evidence="1" id="KW-1133">Transmembrane helix</keyword>
<keyword evidence="4" id="KW-1185">Reference proteome</keyword>
<feature type="transmembrane region" description="Helical" evidence="1">
    <location>
        <begin position="401"/>
        <end position="418"/>
    </location>
</feature>
<dbReference type="RefSeq" id="WP_370396038.1">
    <property type="nucleotide sequence ID" value="NZ_JALBUT010000001.1"/>
</dbReference>
<evidence type="ECO:0000256" key="2">
    <source>
        <dbReference type="SAM" id="SignalP"/>
    </source>
</evidence>
<dbReference type="Proteomes" id="UP001275932">
    <property type="component" value="Unassembled WGS sequence"/>
</dbReference>
<evidence type="ECO:0000313" key="4">
    <source>
        <dbReference type="Proteomes" id="UP001275932"/>
    </source>
</evidence>
<dbReference type="EMBL" id="JALBUT010000001">
    <property type="protein sequence ID" value="MDX8414589.1"/>
    <property type="molecule type" value="Genomic_DNA"/>
</dbReference>
<dbReference type="NCBIfam" id="TIGR02595">
    <property type="entry name" value="PEP_CTERM"/>
    <property type="match status" value="1"/>
</dbReference>
<feature type="signal peptide" evidence="2">
    <location>
        <begin position="1"/>
        <end position="17"/>
    </location>
</feature>
<feature type="chain" id="PRO_5046590380" evidence="2">
    <location>
        <begin position="18"/>
        <end position="424"/>
    </location>
</feature>
<evidence type="ECO:0000256" key="1">
    <source>
        <dbReference type="SAM" id="Phobius"/>
    </source>
</evidence>
<keyword evidence="2" id="KW-0732">Signal</keyword>
<comment type="caution">
    <text evidence="3">The sequence shown here is derived from an EMBL/GenBank/DDBJ whole genome shotgun (WGS) entry which is preliminary data.</text>
</comment>